<reference evidence="2 3" key="1">
    <citation type="submission" date="2016-09" db="EMBL/GenBank/DDBJ databases">
        <authorList>
            <person name="Capua I."/>
            <person name="De Benedictis P."/>
            <person name="Joannis T."/>
            <person name="Lombin L.H."/>
            <person name="Cattoli G."/>
        </authorList>
    </citation>
    <scope>NUCLEOTIDE SEQUENCE [LARGE SCALE GENOMIC DNA]</scope>
    <source>
        <strain evidence="2 3">IMI 309357</strain>
    </source>
</reference>
<dbReference type="InterPro" id="IPR007577">
    <property type="entry name" value="GlycoTrfase_DXD_sugar-bd_CS"/>
</dbReference>
<protein>
    <recommendedName>
        <fullName evidence="4">Glycosyl transferase</fullName>
    </recommendedName>
</protein>
<evidence type="ECO:0008006" key="4">
    <source>
        <dbReference type="Google" id="ProtNLM"/>
    </source>
</evidence>
<accession>A0A1G4AMJ5</accession>
<dbReference type="SUPFAM" id="SSF53448">
    <property type="entry name" value="Nucleotide-diphospho-sugar transferases"/>
    <property type="match status" value="1"/>
</dbReference>
<dbReference type="RefSeq" id="XP_022467585.1">
    <property type="nucleotide sequence ID" value="XM_022625910.1"/>
</dbReference>
<dbReference type="Proteomes" id="UP000176998">
    <property type="component" value="Unassembled WGS sequence"/>
</dbReference>
<dbReference type="GO" id="GO:1901135">
    <property type="term" value="P:carbohydrate derivative metabolic process"/>
    <property type="evidence" value="ECO:0007669"/>
    <property type="project" value="UniProtKB-ARBA"/>
</dbReference>
<dbReference type="OrthoDB" id="409543at2759"/>
<dbReference type="GeneID" id="34567420"/>
<name>A0A1G4AMJ5_9PEZI</name>
<proteinExistence type="inferred from homology"/>
<dbReference type="InterPro" id="IPR029044">
    <property type="entry name" value="Nucleotide-diphossugar_trans"/>
</dbReference>
<comment type="caution">
    <text evidence="2">The sequence shown here is derived from an EMBL/GenBank/DDBJ whole genome shotgun (WGS) entry which is preliminary data.</text>
</comment>
<dbReference type="AlphaFoldDB" id="A0A1G4AMJ5"/>
<dbReference type="Pfam" id="PF04488">
    <property type="entry name" value="Gly_transf_sug"/>
    <property type="match status" value="1"/>
</dbReference>
<sequence>MYSAWYYFKPHTIYLHTNADDEKLECARNGTYGRWAMHMFAIPGLKVNWMEAPHETNLGVKLTFKEHISDFMRVKAVHDFGGVYVDFDVQALRDVAGLRTSGFNAIGGRQLNHEMNSGTFMSKKGGKMVKLWMENMHKVYNGGWTTHSNWCLTKVAESLVQEPGEVLILDRQAFAPIGWNAEDAVQLFGLHNKSTSLEEGATDLQSRSDDEHVINWQVDRPSWPYDWSASYLLHSFTPDWNVVPVEGVYDISPHYVWERRSNYAQATYTVVKDMYLKGILSPEDIE</sequence>
<gene>
    <name evidence="2" type="ORF">CORC01_14299</name>
</gene>
<keyword evidence="3" id="KW-1185">Reference proteome</keyword>
<dbReference type="Gene3D" id="3.90.550.20">
    <property type="match status" value="1"/>
</dbReference>
<dbReference type="EMBL" id="MJBS01000265">
    <property type="protein sequence ID" value="OHE90408.1"/>
    <property type="molecule type" value="Genomic_DNA"/>
</dbReference>
<dbReference type="PANTHER" id="PTHR46830:SF2">
    <property type="entry name" value="ALPHA-1,4-N-ACETYLGLUCOSAMINYLTRANSFERASE"/>
    <property type="match status" value="1"/>
</dbReference>
<comment type="similarity">
    <text evidence="1">Belongs to the glycosyltransferase 32 family.</text>
</comment>
<organism evidence="2 3">
    <name type="scientific">Colletotrichum orchidophilum</name>
    <dbReference type="NCBI Taxonomy" id="1209926"/>
    <lineage>
        <taxon>Eukaryota</taxon>
        <taxon>Fungi</taxon>
        <taxon>Dikarya</taxon>
        <taxon>Ascomycota</taxon>
        <taxon>Pezizomycotina</taxon>
        <taxon>Sordariomycetes</taxon>
        <taxon>Hypocreomycetidae</taxon>
        <taxon>Glomerellales</taxon>
        <taxon>Glomerellaceae</taxon>
        <taxon>Colletotrichum</taxon>
    </lineage>
</organism>
<dbReference type="STRING" id="1209926.A0A1G4AMJ5"/>
<evidence type="ECO:0000313" key="3">
    <source>
        <dbReference type="Proteomes" id="UP000176998"/>
    </source>
</evidence>
<evidence type="ECO:0000313" key="2">
    <source>
        <dbReference type="EMBL" id="OHE90408.1"/>
    </source>
</evidence>
<evidence type="ECO:0000256" key="1">
    <source>
        <dbReference type="ARBA" id="ARBA00009003"/>
    </source>
</evidence>
<dbReference type="PANTHER" id="PTHR46830">
    <property type="entry name" value="TRANSFERASE, PUTATIVE-RELATED"/>
    <property type="match status" value="1"/>
</dbReference>